<reference evidence="5" key="2">
    <citation type="submission" date="2021-10" db="EMBL/GenBank/DDBJ databases">
        <title>Collection of gut derived symbiotic bacterial strains cultured from healthy donors.</title>
        <authorList>
            <person name="Lin H."/>
            <person name="Littmann E."/>
            <person name="Claire K."/>
            <person name="Pamer E."/>
        </authorList>
    </citation>
    <scope>NUCLEOTIDE SEQUENCE</scope>
    <source>
        <strain evidence="5">MSK.23.18</strain>
    </source>
</reference>
<reference evidence="6 7" key="1">
    <citation type="submission" date="2018-08" db="EMBL/GenBank/DDBJ databases">
        <title>A genome reference for cultivated species of the human gut microbiota.</title>
        <authorList>
            <person name="Zou Y."/>
            <person name="Xue W."/>
            <person name="Luo G."/>
        </authorList>
    </citation>
    <scope>NUCLEOTIDE SEQUENCE [LARGE SCALE GENOMIC DNA]</scope>
    <source>
        <strain evidence="6 7">AM22-7AC</strain>
    </source>
</reference>
<evidence type="ECO:0000313" key="5">
    <source>
        <dbReference type="EMBL" id="MCB5620964.1"/>
    </source>
</evidence>
<feature type="region of interest" description="Disordered" evidence="1">
    <location>
        <begin position="328"/>
        <end position="351"/>
    </location>
</feature>
<feature type="domain" description="SpaA-like prealbumin fold" evidence="4">
    <location>
        <begin position="367"/>
        <end position="472"/>
    </location>
</feature>
<accession>A0A414S7V4</accession>
<keyword evidence="3" id="KW-0732">Signal</keyword>
<dbReference type="Pfam" id="PF17802">
    <property type="entry name" value="SpaA"/>
    <property type="match status" value="1"/>
</dbReference>
<feature type="signal peptide" evidence="3">
    <location>
        <begin position="1"/>
        <end position="26"/>
    </location>
</feature>
<comment type="caution">
    <text evidence="6">The sequence shown here is derived from an EMBL/GenBank/DDBJ whole genome shotgun (WGS) entry which is preliminary data.</text>
</comment>
<feature type="transmembrane region" description="Helical" evidence="2">
    <location>
        <begin position="507"/>
        <end position="526"/>
    </location>
</feature>
<dbReference type="Proteomes" id="UP000285697">
    <property type="component" value="Unassembled WGS sequence"/>
</dbReference>
<dbReference type="InterPro" id="IPR026466">
    <property type="entry name" value="Fim_isopep_form_D2_dom"/>
</dbReference>
<dbReference type="EMBL" id="JAJBOM010000044">
    <property type="protein sequence ID" value="MCB5620964.1"/>
    <property type="molecule type" value="Genomic_DNA"/>
</dbReference>
<dbReference type="RefSeq" id="WP_118263324.1">
    <property type="nucleotide sequence ID" value="NZ_JAAIQY010000049.1"/>
</dbReference>
<keyword evidence="2" id="KW-0472">Membrane</keyword>
<feature type="chain" id="PRO_5019021036" evidence="3">
    <location>
        <begin position="27"/>
        <end position="533"/>
    </location>
</feature>
<evidence type="ECO:0000313" key="6">
    <source>
        <dbReference type="EMBL" id="RHG14064.1"/>
    </source>
</evidence>
<feature type="compositionally biased region" description="Polar residues" evidence="1">
    <location>
        <begin position="328"/>
        <end position="349"/>
    </location>
</feature>
<evidence type="ECO:0000256" key="1">
    <source>
        <dbReference type="SAM" id="MobiDB-lite"/>
    </source>
</evidence>
<evidence type="ECO:0000256" key="3">
    <source>
        <dbReference type="SAM" id="SignalP"/>
    </source>
</evidence>
<organism evidence="6 7">
    <name type="scientific">Mediterraneibacter gnavus</name>
    <name type="common">Ruminococcus gnavus</name>
    <dbReference type="NCBI Taxonomy" id="33038"/>
    <lineage>
        <taxon>Bacteria</taxon>
        <taxon>Bacillati</taxon>
        <taxon>Bacillota</taxon>
        <taxon>Clostridia</taxon>
        <taxon>Lachnospirales</taxon>
        <taxon>Lachnospiraceae</taxon>
        <taxon>Mediterraneibacter</taxon>
    </lineage>
</organism>
<dbReference type="NCBIfam" id="TIGR01167">
    <property type="entry name" value="LPXTG_anchor"/>
    <property type="match status" value="1"/>
</dbReference>
<dbReference type="Gene3D" id="2.60.40.10">
    <property type="entry name" value="Immunoglobulins"/>
    <property type="match status" value="1"/>
</dbReference>
<sequence length="533" mass="56729">MKRMKKIMALMLAAIMMMAMSVTAFAAGGTPAAAGGNSLTVTVKSGAGVPTQTLKDQTIYLYKLFDVTESGTTGAKNYAYTVNTAAGYKDVLVAALNTATITTSSTDEDIAKAVKNLGENNSTEVQNFANAFTTQALTKNPKLDATANSGKLEDVTSYKFTGLDAGYYLVYVTGGKEIQSSLVTVDADTTQVNLKSETPSINKTADKTTVNIGDVVTYTVKGSIPDTTGYAEYAYKIHDELTKGLDFVNNATGTACTDNKVAVKVAFTNATDAGKAPTEATLDAENNRKMSLDLSAWIRANQENKGKEFTVIYYAKVNKDAEVTNNNKASLEYGNNPNDTTTTTPSEAKTPTYPLDILKKKAGIAGATTEKLAGAKFKLYSNKTDADKNDDTKAIKVSPVTTGVAGNYVVDPTSSTTEFESVENIERKDYNLRVNGLAEGTYYLVETKAPDGFNKLTAPVEIKITKSTDTDVNNWTISKAGTVETDKIIDIENSTGSLLPSTGGRGAIAFAVIAALLVFGVAVSFIRDKRKEA</sequence>
<keyword evidence="2" id="KW-0812">Transmembrane</keyword>
<dbReference type="EMBL" id="QRIA01000037">
    <property type="protein sequence ID" value="RHG14064.1"/>
    <property type="molecule type" value="Genomic_DNA"/>
</dbReference>
<evidence type="ECO:0000313" key="7">
    <source>
        <dbReference type="Proteomes" id="UP000285697"/>
    </source>
</evidence>
<dbReference type="Gene3D" id="2.60.40.740">
    <property type="match status" value="1"/>
</dbReference>
<dbReference type="NCBIfam" id="TIGR04226">
    <property type="entry name" value="RrgB_K2N_iso_D2"/>
    <property type="match status" value="1"/>
</dbReference>
<keyword evidence="2" id="KW-1133">Transmembrane helix</keyword>
<dbReference type="InterPro" id="IPR013783">
    <property type="entry name" value="Ig-like_fold"/>
</dbReference>
<dbReference type="Proteomes" id="UP001297370">
    <property type="component" value="Unassembled WGS sequence"/>
</dbReference>
<evidence type="ECO:0000256" key="2">
    <source>
        <dbReference type="SAM" id="Phobius"/>
    </source>
</evidence>
<gene>
    <name evidence="6" type="ORF">DW270_15780</name>
    <name evidence="5" type="ORF">LIQ08_17730</name>
</gene>
<protein>
    <submittedName>
        <fullName evidence="6">Isopeptide-forming domain-containing fimbrial protein</fullName>
    </submittedName>
    <submittedName>
        <fullName evidence="5">SpaH/EbpB family LPXTG-anchored major pilin</fullName>
    </submittedName>
</protein>
<dbReference type="NCBIfam" id="NF033902">
    <property type="entry name" value="iso_D2_wall_anc"/>
    <property type="match status" value="1"/>
</dbReference>
<evidence type="ECO:0000259" key="4">
    <source>
        <dbReference type="Pfam" id="PF17802"/>
    </source>
</evidence>
<dbReference type="InterPro" id="IPR048052">
    <property type="entry name" value="FM1-like"/>
</dbReference>
<dbReference type="AlphaFoldDB" id="A0A414S7V4"/>
<proteinExistence type="predicted"/>
<dbReference type="InterPro" id="IPR041033">
    <property type="entry name" value="SpaA_PFL_dom_1"/>
</dbReference>
<name>A0A414S7V4_MEDGN</name>